<gene>
    <name evidence="2" type="ORF">An15g03480</name>
</gene>
<organism evidence="2">
    <name type="scientific">Aspergillus niger</name>
    <dbReference type="NCBI Taxonomy" id="5061"/>
    <lineage>
        <taxon>Eukaryota</taxon>
        <taxon>Fungi</taxon>
        <taxon>Dikarya</taxon>
        <taxon>Ascomycota</taxon>
        <taxon>Pezizomycotina</taxon>
        <taxon>Eurotiomycetes</taxon>
        <taxon>Eurotiomycetidae</taxon>
        <taxon>Eurotiales</taxon>
        <taxon>Aspergillaceae</taxon>
        <taxon>Aspergillus</taxon>
        <taxon>Aspergillus subgen. Circumdati</taxon>
    </lineage>
</organism>
<name>A0AAJ8BUJ0_ASPNG</name>
<reference evidence="2" key="1">
    <citation type="submission" date="2025-02" db="EMBL/GenBank/DDBJ databases">
        <authorList>
            <consortium name="NCBI Genome Project"/>
        </authorList>
    </citation>
    <scope>NUCLEOTIDE SEQUENCE</scope>
</reference>
<feature type="region of interest" description="Disordered" evidence="1">
    <location>
        <begin position="33"/>
        <end position="52"/>
    </location>
</feature>
<dbReference type="GeneID" id="84593162"/>
<dbReference type="RefSeq" id="XP_059602520.1">
    <property type="nucleotide sequence ID" value="XM_059744597.1"/>
</dbReference>
<dbReference type="VEuPathDB" id="FungiDB:An15g03480"/>
<evidence type="ECO:0000313" key="2">
    <source>
        <dbReference type="RefSeq" id="XP_059602520.1"/>
    </source>
</evidence>
<accession>A0AAJ8BUJ0</accession>
<reference evidence="2" key="2">
    <citation type="submission" date="2025-08" db="UniProtKB">
        <authorList>
            <consortium name="RefSeq"/>
        </authorList>
    </citation>
    <scope>IDENTIFICATION</scope>
</reference>
<protein>
    <submittedName>
        <fullName evidence="2">Uncharacterized protein</fullName>
    </submittedName>
</protein>
<feature type="region of interest" description="Disordered" evidence="1">
    <location>
        <begin position="1"/>
        <end position="20"/>
    </location>
</feature>
<dbReference type="AlphaFoldDB" id="A0AAJ8BUJ0"/>
<evidence type="ECO:0000256" key="1">
    <source>
        <dbReference type="SAM" id="MobiDB-lite"/>
    </source>
</evidence>
<dbReference type="KEGG" id="ang:An15g03480"/>
<feature type="compositionally biased region" description="Basic and acidic residues" evidence="1">
    <location>
        <begin position="37"/>
        <end position="51"/>
    </location>
</feature>
<proteinExistence type="predicted"/>
<sequence length="75" mass="8484">MGSRRRFAIPTDPERPPILGGMRQRTVFTRSQKYARKRENGKTAGEERRAEGAVVVKASGRRRMRRIGKTGGREG</sequence>